<organism evidence="1 2">
    <name type="scientific">Chryseobacterium taiwanense</name>
    <dbReference type="NCBI Taxonomy" id="363331"/>
    <lineage>
        <taxon>Bacteria</taxon>
        <taxon>Pseudomonadati</taxon>
        <taxon>Bacteroidota</taxon>
        <taxon>Flavobacteriia</taxon>
        <taxon>Flavobacteriales</taxon>
        <taxon>Weeksellaceae</taxon>
        <taxon>Chryseobacterium group</taxon>
        <taxon>Chryseobacterium</taxon>
    </lineage>
</organism>
<evidence type="ECO:0008006" key="3">
    <source>
        <dbReference type="Google" id="ProtNLM"/>
    </source>
</evidence>
<dbReference type="Proteomes" id="UP000031167">
    <property type="component" value="Unassembled WGS sequence"/>
</dbReference>
<dbReference type="STRING" id="363331.RM51_17205"/>
<dbReference type="Pfam" id="PF09697">
    <property type="entry name" value="Porph_ging"/>
    <property type="match status" value="1"/>
</dbReference>
<dbReference type="OrthoDB" id="1440774at2"/>
<proteinExistence type="predicted"/>
<reference evidence="1 2" key="1">
    <citation type="submission" date="2014-12" db="EMBL/GenBank/DDBJ databases">
        <title>Genome sequencing of Chryseobacterium taiwanense TPW19.</title>
        <authorList>
            <person name="Tan P.W."/>
            <person name="Chan K.-G."/>
        </authorList>
    </citation>
    <scope>NUCLEOTIDE SEQUENCE [LARGE SCALE GENOMIC DNA]</scope>
    <source>
        <strain evidence="1 2">TPW19</strain>
    </source>
</reference>
<gene>
    <name evidence="1" type="ORF">RM51_17205</name>
</gene>
<keyword evidence="2" id="KW-1185">Reference proteome</keyword>
<evidence type="ECO:0000313" key="1">
    <source>
        <dbReference type="EMBL" id="KIC61548.1"/>
    </source>
</evidence>
<sequence length="281" mass="33229">MKRIIFGIFSFFSVFMLAQNQRFIYEYKFVTDSTDRNTTDQEIMYLDIAKKGSKFYSQKRFAADSIREDRIAKKMRDFTGIDYGKISFSVEKSYPDYKVLFFNQLDVDYYKVNDQRKLDWKILTEKEKIGEFNAQKANVNFAGRKWTAWFVPDLPIQDGPYKFHGLPGMIIKVEDNTQSHSFVLKGITKISNNQEWKSDGEKKIFGSLYEIDQDKYKKQFMDYRNNPTKGMRQMMSGNTKITMIDESGKPLDMEKILRDREKNAKEENAKNNNVLELYLLK</sequence>
<evidence type="ECO:0000313" key="2">
    <source>
        <dbReference type="Proteomes" id="UP000031167"/>
    </source>
</evidence>
<dbReference type="RefSeq" id="WP_039372487.1">
    <property type="nucleotide sequence ID" value="NZ_JWTA01000018.1"/>
</dbReference>
<dbReference type="AlphaFoldDB" id="A0A0B4E4L0"/>
<dbReference type="EMBL" id="JWTA01000018">
    <property type="protein sequence ID" value="KIC61548.1"/>
    <property type="molecule type" value="Genomic_DNA"/>
</dbReference>
<name>A0A0B4E4L0_9FLAO</name>
<protein>
    <recommendedName>
        <fullName evidence="3">GLPGLI family protein</fullName>
    </recommendedName>
</protein>
<accession>A0A0B4E4L0</accession>
<comment type="caution">
    <text evidence="1">The sequence shown here is derived from an EMBL/GenBank/DDBJ whole genome shotgun (WGS) entry which is preliminary data.</text>
</comment>
<dbReference type="InterPro" id="IPR005901">
    <property type="entry name" value="GLPGLI"/>
</dbReference>
<dbReference type="NCBIfam" id="TIGR01200">
    <property type="entry name" value="GLPGLI"/>
    <property type="match status" value="1"/>
</dbReference>